<reference evidence="6 7" key="1">
    <citation type="submission" date="2016-10" db="EMBL/GenBank/DDBJ databases">
        <authorList>
            <person name="de Groot N.N."/>
        </authorList>
    </citation>
    <scope>NUCLEOTIDE SEQUENCE [LARGE SCALE GENOMIC DNA]</scope>
    <source>
        <strain evidence="6 7">DSM 23310</strain>
    </source>
</reference>
<feature type="domain" description="Sigma-54 factor interaction" evidence="5">
    <location>
        <begin position="269"/>
        <end position="499"/>
    </location>
</feature>
<dbReference type="InterPro" id="IPR029016">
    <property type="entry name" value="GAF-like_dom_sf"/>
</dbReference>
<dbReference type="OrthoDB" id="5411866at2"/>
<protein>
    <submittedName>
        <fullName evidence="6">Transcriptional regulator containing PAS, AAA-type ATPase, and DNA-binding Fis domains</fullName>
    </submittedName>
</protein>
<keyword evidence="6" id="KW-0238">DNA-binding</keyword>
<dbReference type="Gene3D" id="3.40.50.300">
    <property type="entry name" value="P-loop containing nucleotide triphosphate hydrolases"/>
    <property type="match status" value="1"/>
</dbReference>
<accession>A0A1H2SYP3</accession>
<dbReference type="InterPro" id="IPR002197">
    <property type="entry name" value="HTH_Fis"/>
</dbReference>
<dbReference type="InterPro" id="IPR009057">
    <property type="entry name" value="Homeodomain-like_sf"/>
</dbReference>
<dbReference type="GO" id="GO:0006355">
    <property type="term" value="P:regulation of DNA-templated transcription"/>
    <property type="evidence" value="ECO:0007669"/>
    <property type="project" value="InterPro"/>
</dbReference>
<dbReference type="EMBL" id="FNNG01000002">
    <property type="protein sequence ID" value="SDW36585.1"/>
    <property type="molecule type" value="Genomic_DNA"/>
</dbReference>
<keyword evidence="1" id="KW-0547">Nucleotide-binding</keyword>
<dbReference type="PANTHER" id="PTHR32071">
    <property type="entry name" value="TRANSCRIPTIONAL REGULATORY PROTEIN"/>
    <property type="match status" value="1"/>
</dbReference>
<dbReference type="Pfam" id="PF00158">
    <property type="entry name" value="Sigma54_activat"/>
    <property type="match status" value="1"/>
</dbReference>
<keyword evidence="3" id="KW-0805">Transcription regulation</keyword>
<evidence type="ECO:0000313" key="7">
    <source>
        <dbReference type="Proteomes" id="UP000198828"/>
    </source>
</evidence>
<dbReference type="PROSITE" id="PS00675">
    <property type="entry name" value="SIGMA54_INTERACT_1"/>
    <property type="match status" value="1"/>
</dbReference>
<dbReference type="InterPro" id="IPR025944">
    <property type="entry name" value="Sigma_54_int_dom_CS"/>
</dbReference>
<dbReference type="InterPro" id="IPR025662">
    <property type="entry name" value="Sigma_54_int_dom_ATP-bd_1"/>
</dbReference>
<evidence type="ECO:0000259" key="5">
    <source>
        <dbReference type="PROSITE" id="PS50045"/>
    </source>
</evidence>
<keyword evidence="7" id="KW-1185">Reference proteome</keyword>
<gene>
    <name evidence="6" type="ORF">SAMN05660923_00582</name>
</gene>
<dbReference type="GO" id="GO:0003677">
    <property type="term" value="F:DNA binding"/>
    <property type="evidence" value="ECO:0007669"/>
    <property type="project" value="UniProtKB-KW"/>
</dbReference>
<dbReference type="Pfam" id="PF02954">
    <property type="entry name" value="HTH_8"/>
    <property type="match status" value="1"/>
</dbReference>
<dbReference type="Gene3D" id="1.10.10.60">
    <property type="entry name" value="Homeodomain-like"/>
    <property type="match status" value="1"/>
</dbReference>
<dbReference type="Proteomes" id="UP000198828">
    <property type="component" value="Unassembled WGS sequence"/>
</dbReference>
<dbReference type="Gene3D" id="3.30.450.40">
    <property type="match status" value="1"/>
</dbReference>
<sequence>MYELNNIADTVQKYAKITSEIAKVDVEVVDSKLVRIAGTGIFSRVNVDVSENSNVYKYAMRTGERQVLLEPRVDERCKDCIKKEECKGIFEISMPIKIKDEIIGVIGMACTTEDRKKVILNNLESYLDFLEQIADFIATKAYEVEEAKSKAAITNMMELIVRRMDEGAIIINNEGNVSIINASAKKQLGITRIINNEQIEIEPTGDTVNNSKEYKVRIGENVSTVIGDIFDVPKNEFYKQVLLFRNLDKVHSSIYAMTSTVNAVDTDDIIGCSKKTIELKEKIKKVANSVSTVLITGESGTGKEVVATAIWKNSDRRNNRFVAINCAAIPEPLLESELFGYVKGAFTGADPNGKIGKFELANKGVIFLDEIGDMPLYLQSKLLRVIQNKKIVRIGSNQQIPLDVRIIAATNKDLRQMINENKFREDLYYRLNVIPIEIAPLRERKEDIRDLIYHFIDYYRKLFGKNFVRIEEETMEKLMNYPWPGNVRELENTVEFIVNMMEDGIVNDNTLPSNIRNNDLMGYENQQGIRTLKEIEQEEIRKAIAYYGDTTEGKKQAARALGIGIATLYRKL</sequence>
<evidence type="ECO:0000256" key="3">
    <source>
        <dbReference type="ARBA" id="ARBA00023015"/>
    </source>
</evidence>
<dbReference type="InterPro" id="IPR003593">
    <property type="entry name" value="AAA+_ATPase"/>
</dbReference>
<dbReference type="SUPFAM" id="SSF46689">
    <property type="entry name" value="Homeodomain-like"/>
    <property type="match status" value="1"/>
</dbReference>
<dbReference type="SMART" id="SM00382">
    <property type="entry name" value="AAA"/>
    <property type="match status" value="1"/>
</dbReference>
<dbReference type="InterPro" id="IPR027417">
    <property type="entry name" value="P-loop_NTPase"/>
</dbReference>
<organism evidence="6 7">
    <name type="scientific">Tepidimicrobium xylanilyticum</name>
    <dbReference type="NCBI Taxonomy" id="1123352"/>
    <lineage>
        <taxon>Bacteria</taxon>
        <taxon>Bacillati</taxon>
        <taxon>Bacillota</taxon>
        <taxon>Tissierellia</taxon>
        <taxon>Tissierellales</taxon>
        <taxon>Tepidimicrobiaceae</taxon>
        <taxon>Tepidimicrobium</taxon>
    </lineage>
</organism>
<dbReference type="FunFam" id="3.40.50.300:FF:000006">
    <property type="entry name" value="DNA-binding transcriptional regulator NtrC"/>
    <property type="match status" value="1"/>
</dbReference>
<dbReference type="Pfam" id="PF25601">
    <property type="entry name" value="AAA_lid_14"/>
    <property type="match status" value="1"/>
</dbReference>
<evidence type="ECO:0000313" key="6">
    <source>
        <dbReference type="EMBL" id="SDW36585.1"/>
    </source>
</evidence>
<evidence type="ECO:0000256" key="1">
    <source>
        <dbReference type="ARBA" id="ARBA00022741"/>
    </source>
</evidence>
<dbReference type="PROSITE" id="PS50045">
    <property type="entry name" value="SIGMA54_INTERACT_4"/>
    <property type="match status" value="1"/>
</dbReference>
<evidence type="ECO:0000256" key="2">
    <source>
        <dbReference type="ARBA" id="ARBA00022840"/>
    </source>
</evidence>
<keyword evidence="4" id="KW-0804">Transcription</keyword>
<proteinExistence type="predicted"/>
<dbReference type="GO" id="GO:0005524">
    <property type="term" value="F:ATP binding"/>
    <property type="evidence" value="ECO:0007669"/>
    <property type="project" value="UniProtKB-KW"/>
</dbReference>
<dbReference type="PROSITE" id="PS00688">
    <property type="entry name" value="SIGMA54_INTERACT_3"/>
    <property type="match status" value="1"/>
</dbReference>
<dbReference type="AlphaFoldDB" id="A0A1H2SYP3"/>
<dbReference type="RefSeq" id="WP_093750711.1">
    <property type="nucleotide sequence ID" value="NZ_FNNG01000002.1"/>
</dbReference>
<dbReference type="InterPro" id="IPR002078">
    <property type="entry name" value="Sigma_54_int"/>
</dbReference>
<dbReference type="SUPFAM" id="SSF52540">
    <property type="entry name" value="P-loop containing nucleoside triphosphate hydrolases"/>
    <property type="match status" value="1"/>
</dbReference>
<evidence type="ECO:0000256" key="4">
    <source>
        <dbReference type="ARBA" id="ARBA00023163"/>
    </source>
</evidence>
<dbReference type="InterPro" id="IPR058031">
    <property type="entry name" value="AAA_lid_NorR"/>
</dbReference>
<keyword evidence="2" id="KW-0067">ATP-binding</keyword>
<dbReference type="CDD" id="cd00009">
    <property type="entry name" value="AAA"/>
    <property type="match status" value="1"/>
</dbReference>
<dbReference type="PANTHER" id="PTHR32071:SF57">
    <property type="entry name" value="C4-DICARBOXYLATE TRANSPORT TRANSCRIPTIONAL REGULATORY PROTEIN DCTD"/>
    <property type="match status" value="1"/>
</dbReference>
<dbReference type="Gene3D" id="1.10.8.60">
    <property type="match status" value="1"/>
</dbReference>
<name>A0A1H2SYP3_9FIRM</name>